<dbReference type="InterPro" id="IPR017853">
    <property type="entry name" value="GH"/>
</dbReference>
<name>A0AAD4KMV2_9EURO</name>
<dbReference type="SUPFAM" id="SSF51445">
    <property type="entry name" value="(Trans)glycosidases"/>
    <property type="match status" value="1"/>
</dbReference>
<evidence type="ECO:0000313" key="1">
    <source>
        <dbReference type="EMBL" id="KAH8693950.1"/>
    </source>
</evidence>
<protein>
    <submittedName>
        <fullName evidence="1">Glycoside hydrolase superfamily</fullName>
    </submittedName>
</protein>
<proteinExistence type="predicted"/>
<accession>A0AAD4KMV2</accession>
<dbReference type="GeneID" id="70248774"/>
<evidence type="ECO:0000313" key="2">
    <source>
        <dbReference type="Proteomes" id="UP001201262"/>
    </source>
</evidence>
<sequence length="310" mass="34743">MSILSNSVTLTAFTTTDGLNFKIAFLNNSDMDYVLDDIALSDLKISRVWGLNDVNTIPVSGRVWADGLQKLDYAVSGAESRGVKLIINIVNNWDNYRGMNAYVVAYGGTLTGWYNNTQIQAAYQTYIKVVIDRYSTSSIKSLDFEHMATISDVGFGFTNGSDGSYPYTFGEGLDFVTNLCIPTINFDTFHLYTNSWGEALPWGRSWVSTHGAACAAIGKPCVLEEFGVTYDQCTYEAQWQATALNTSGSAANMFWQYESPNNGNTIYYSINTYTCIVMNHIKHQSNWTTGNNYLPHWLMRLFVYDHLTHV</sequence>
<dbReference type="GO" id="GO:0016985">
    <property type="term" value="F:mannan endo-1,4-beta-mannosidase activity"/>
    <property type="evidence" value="ECO:0007669"/>
    <property type="project" value="UniProtKB-EC"/>
</dbReference>
<dbReference type="GO" id="GO:0005576">
    <property type="term" value="C:extracellular region"/>
    <property type="evidence" value="ECO:0007669"/>
    <property type="project" value="UniProtKB-SubCell"/>
</dbReference>
<comment type="caution">
    <text evidence="1">The sequence shown here is derived from an EMBL/GenBank/DDBJ whole genome shotgun (WGS) entry which is preliminary data.</text>
</comment>
<dbReference type="RefSeq" id="XP_046069620.1">
    <property type="nucleotide sequence ID" value="XM_046218487.1"/>
</dbReference>
<keyword evidence="2" id="KW-1185">Reference proteome</keyword>
<organism evidence="1 2">
    <name type="scientific">Talaromyces proteolyticus</name>
    <dbReference type="NCBI Taxonomy" id="1131652"/>
    <lineage>
        <taxon>Eukaryota</taxon>
        <taxon>Fungi</taxon>
        <taxon>Dikarya</taxon>
        <taxon>Ascomycota</taxon>
        <taxon>Pezizomycotina</taxon>
        <taxon>Eurotiomycetes</taxon>
        <taxon>Eurotiomycetidae</taxon>
        <taxon>Eurotiales</taxon>
        <taxon>Trichocomaceae</taxon>
        <taxon>Talaromyces</taxon>
        <taxon>Talaromyces sect. Bacilispori</taxon>
    </lineage>
</organism>
<reference evidence="1" key="1">
    <citation type="submission" date="2021-12" db="EMBL/GenBank/DDBJ databases">
        <title>Convergent genome expansion in fungi linked to evolution of root-endophyte symbiosis.</title>
        <authorList>
            <consortium name="DOE Joint Genome Institute"/>
            <person name="Ke Y.-H."/>
            <person name="Bonito G."/>
            <person name="Liao H.-L."/>
            <person name="Looney B."/>
            <person name="Rojas-Flechas A."/>
            <person name="Nash J."/>
            <person name="Hameed K."/>
            <person name="Schadt C."/>
            <person name="Martin F."/>
            <person name="Crous P.W."/>
            <person name="Miettinen O."/>
            <person name="Magnuson J.K."/>
            <person name="Labbe J."/>
            <person name="Jacobson D."/>
            <person name="Doktycz M.J."/>
            <person name="Veneault-Fourrey C."/>
            <person name="Kuo A."/>
            <person name="Mondo S."/>
            <person name="Calhoun S."/>
            <person name="Riley R."/>
            <person name="Ohm R."/>
            <person name="LaButti K."/>
            <person name="Andreopoulos B."/>
            <person name="Pangilinan J."/>
            <person name="Nolan M."/>
            <person name="Tritt A."/>
            <person name="Clum A."/>
            <person name="Lipzen A."/>
            <person name="Daum C."/>
            <person name="Barry K."/>
            <person name="Grigoriev I.V."/>
            <person name="Vilgalys R."/>
        </authorList>
    </citation>
    <scope>NUCLEOTIDE SEQUENCE</scope>
    <source>
        <strain evidence="1">PMI_201</strain>
    </source>
</reference>
<keyword evidence="1" id="KW-0378">Hydrolase</keyword>
<dbReference type="Proteomes" id="UP001201262">
    <property type="component" value="Unassembled WGS sequence"/>
</dbReference>
<dbReference type="Gene3D" id="3.20.20.80">
    <property type="entry name" value="Glycosidases"/>
    <property type="match status" value="2"/>
</dbReference>
<dbReference type="PANTHER" id="PTHR31451:SF39">
    <property type="entry name" value="MANNAN ENDO-1,4-BETA-MANNOSIDASE 1"/>
    <property type="match status" value="1"/>
</dbReference>
<dbReference type="AlphaFoldDB" id="A0AAD4KMV2"/>
<dbReference type="PANTHER" id="PTHR31451">
    <property type="match status" value="1"/>
</dbReference>
<gene>
    <name evidence="1" type="ORF">BGW36DRAFT_399156</name>
</gene>
<dbReference type="InterPro" id="IPR045053">
    <property type="entry name" value="MAN-like"/>
</dbReference>
<dbReference type="EMBL" id="JAJTJA010000009">
    <property type="protein sequence ID" value="KAH8693950.1"/>
    <property type="molecule type" value="Genomic_DNA"/>
</dbReference>